<dbReference type="EMBL" id="SRLO01000053">
    <property type="protein sequence ID" value="TNN80643.1"/>
    <property type="molecule type" value="Genomic_DNA"/>
</dbReference>
<protein>
    <submittedName>
        <fullName evidence="3">Uncharacterized protein</fullName>
    </submittedName>
</protein>
<dbReference type="Proteomes" id="UP000314294">
    <property type="component" value="Unassembled WGS sequence"/>
</dbReference>
<proteinExistence type="predicted"/>
<gene>
    <name evidence="3" type="ORF">EYF80_009151</name>
</gene>
<reference evidence="3 4" key="1">
    <citation type="submission" date="2019-03" db="EMBL/GenBank/DDBJ databases">
        <title>First draft genome of Liparis tanakae, snailfish: a comprehensive survey of snailfish specific genes.</title>
        <authorList>
            <person name="Kim W."/>
            <person name="Song I."/>
            <person name="Jeong J.-H."/>
            <person name="Kim D."/>
            <person name="Kim S."/>
            <person name="Ryu S."/>
            <person name="Song J.Y."/>
            <person name="Lee S.K."/>
        </authorList>
    </citation>
    <scope>NUCLEOTIDE SEQUENCE [LARGE SCALE GENOMIC DNA]</scope>
    <source>
        <tissue evidence="3">Muscle</tissue>
    </source>
</reference>
<sequence length="163" mass="18994">MRTKASLKQTNKLSLLKSKRCTRYLHPTCGGRAPHTPQHNVSRQVHAAPPPPRNLQKKDFLKHLSPGRFFSFIILIDLCAFYLMTCFPVLEEEYLLFHVQLTILSKSHKKKTEICKCQPSINTHGVHSHAFHSMPKPPRRFHGGDCARIHLSMFRWYRSTLYF</sequence>
<keyword evidence="2" id="KW-0812">Transmembrane</keyword>
<comment type="caution">
    <text evidence="3">The sequence shown here is derived from an EMBL/GenBank/DDBJ whole genome shotgun (WGS) entry which is preliminary data.</text>
</comment>
<keyword evidence="2" id="KW-0472">Membrane</keyword>
<keyword evidence="4" id="KW-1185">Reference proteome</keyword>
<evidence type="ECO:0000256" key="2">
    <source>
        <dbReference type="SAM" id="Phobius"/>
    </source>
</evidence>
<name>A0A4Z2ITW9_9TELE</name>
<evidence type="ECO:0000313" key="4">
    <source>
        <dbReference type="Proteomes" id="UP000314294"/>
    </source>
</evidence>
<keyword evidence="2" id="KW-1133">Transmembrane helix</keyword>
<evidence type="ECO:0000256" key="1">
    <source>
        <dbReference type="SAM" id="MobiDB-lite"/>
    </source>
</evidence>
<organism evidence="3 4">
    <name type="scientific">Liparis tanakae</name>
    <name type="common">Tanaka's snailfish</name>
    <dbReference type="NCBI Taxonomy" id="230148"/>
    <lineage>
        <taxon>Eukaryota</taxon>
        <taxon>Metazoa</taxon>
        <taxon>Chordata</taxon>
        <taxon>Craniata</taxon>
        <taxon>Vertebrata</taxon>
        <taxon>Euteleostomi</taxon>
        <taxon>Actinopterygii</taxon>
        <taxon>Neopterygii</taxon>
        <taxon>Teleostei</taxon>
        <taxon>Neoteleostei</taxon>
        <taxon>Acanthomorphata</taxon>
        <taxon>Eupercaria</taxon>
        <taxon>Perciformes</taxon>
        <taxon>Cottioidei</taxon>
        <taxon>Cottales</taxon>
        <taxon>Liparidae</taxon>
        <taxon>Liparis</taxon>
    </lineage>
</organism>
<accession>A0A4Z2ITW9</accession>
<feature type="transmembrane region" description="Helical" evidence="2">
    <location>
        <begin position="69"/>
        <end position="90"/>
    </location>
</feature>
<evidence type="ECO:0000313" key="3">
    <source>
        <dbReference type="EMBL" id="TNN80643.1"/>
    </source>
</evidence>
<feature type="region of interest" description="Disordered" evidence="1">
    <location>
        <begin position="31"/>
        <end position="53"/>
    </location>
</feature>
<dbReference type="AlphaFoldDB" id="A0A4Z2ITW9"/>